<proteinExistence type="predicted"/>
<name>A0A238BL47_9BILA</name>
<dbReference type="OrthoDB" id="5296287at2759"/>
<keyword evidence="2 5" id="KW-0812">Transmembrane</keyword>
<comment type="subcellular location">
    <subcellularLocation>
        <location evidence="1">Membrane</location>
        <topology evidence="1">Multi-pass membrane protein</topology>
    </subcellularLocation>
</comment>
<protein>
    <recommendedName>
        <fullName evidence="8">MFS domain-containing protein</fullName>
    </recommendedName>
</protein>
<dbReference type="AlphaFoldDB" id="A0A238BL47"/>
<sequence>IALVIYDTINKDFNRRKLHQYAQLAVCICFLILTILVYFQYQGTAILVINLIGTVFIEYTWDACYLCAVESMPTSMRASSLGSCSFIARIGALFSPTIFFLSTMWPPSAYLTVVIVGLINLTTSCLFLVETKNVHLDRVDEENINEHAEQVPMVSRKQ</sequence>
<evidence type="ECO:0000313" key="6">
    <source>
        <dbReference type="EMBL" id="OZC05933.1"/>
    </source>
</evidence>
<evidence type="ECO:0000256" key="3">
    <source>
        <dbReference type="ARBA" id="ARBA00022989"/>
    </source>
</evidence>
<dbReference type="Proteomes" id="UP000242913">
    <property type="component" value="Unassembled WGS sequence"/>
</dbReference>
<keyword evidence="4 5" id="KW-0472">Membrane</keyword>
<dbReference type="PANTHER" id="PTHR24064">
    <property type="entry name" value="SOLUTE CARRIER FAMILY 22 MEMBER"/>
    <property type="match status" value="1"/>
</dbReference>
<feature type="transmembrane region" description="Helical" evidence="5">
    <location>
        <begin position="108"/>
        <end position="129"/>
    </location>
</feature>
<reference evidence="6 7" key="1">
    <citation type="submission" date="2015-12" db="EMBL/GenBank/DDBJ databases">
        <title>Draft genome of the nematode, Onchocerca flexuosa.</title>
        <authorList>
            <person name="Mitreva M."/>
        </authorList>
    </citation>
    <scope>NUCLEOTIDE SEQUENCE [LARGE SCALE GENOMIC DNA]</scope>
    <source>
        <strain evidence="6">Red Deer</strain>
    </source>
</reference>
<evidence type="ECO:0000313" key="7">
    <source>
        <dbReference type="Proteomes" id="UP000242913"/>
    </source>
</evidence>
<dbReference type="Gene3D" id="1.20.1250.20">
    <property type="entry name" value="MFS general substrate transporter like domains"/>
    <property type="match status" value="1"/>
</dbReference>
<evidence type="ECO:0000256" key="5">
    <source>
        <dbReference type="SAM" id="Phobius"/>
    </source>
</evidence>
<evidence type="ECO:0008006" key="8">
    <source>
        <dbReference type="Google" id="ProtNLM"/>
    </source>
</evidence>
<feature type="transmembrane region" description="Helical" evidence="5">
    <location>
        <begin position="21"/>
        <end position="39"/>
    </location>
</feature>
<dbReference type="GO" id="GO:0016020">
    <property type="term" value="C:membrane"/>
    <property type="evidence" value="ECO:0007669"/>
    <property type="project" value="UniProtKB-SubCell"/>
</dbReference>
<gene>
    <name evidence="6" type="ORF">X798_07086</name>
</gene>
<evidence type="ECO:0000256" key="1">
    <source>
        <dbReference type="ARBA" id="ARBA00004141"/>
    </source>
</evidence>
<keyword evidence="7" id="KW-1185">Reference proteome</keyword>
<dbReference type="SUPFAM" id="SSF103473">
    <property type="entry name" value="MFS general substrate transporter"/>
    <property type="match status" value="1"/>
</dbReference>
<dbReference type="InterPro" id="IPR036259">
    <property type="entry name" value="MFS_trans_sf"/>
</dbReference>
<feature type="transmembrane region" description="Helical" evidence="5">
    <location>
        <begin position="80"/>
        <end position="102"/>
    </location>
</feature>
<evidence type="ECO:0000256" key="2">
    <source>
        <dbReference type="ARBA" id="ARBA00022692"/>
    </source>
</evidence>
<feature type="non-terminal residue" evidence="6">
    <location>
        <position position="1"/>
    </location>
</feature>
<accession>A0A238BL47</accession>
<keyword evidence="3 5" id="KW-1133">Transmembrane helix</keyword>
<feature type="transmembrane region" description="Helical" evidence="5">
    <location>
        <begin position="45"/>
        <end position="68"/>
    </location>
</feature>
<organism evidence="6 7">
    <name type="scientific">Onchocerca flexuosa</name>
    <dbReference type="NCBI Taxonomy" id="387005"/>
    <lineage>
        <taxon>Eukaryota</taxon>
        <taxon>Metazoa</taxon>
        <taxon>Ecdysozoa</taxon>
        <taxon>Nematoda</taxon>
        <taxon>Chromadorea</taxon>
        <taxon>Rhabditida</taxon>
        <taxon>Spirurina</taxon>
        <taxon>Spiruromorpha</taxon>
        <taxon>Filarioidea</taxon>
        <taxon>Onchocercidae</taxon>
        <taxon>Onchocerca</taxon>
    </lineage>
</organism>
<dbReference type="EMBL" id="KZ270319">
    <property type="protein sequence ID" value="OZC05933.1"/>
    <property type="molecule type" value="Genomic_DNA"/>
</dbReference>
<evidence type="ECO:0000256" key="4">
    <source>
        <dbReference type="ARBA" id="ARBA00023136"/>
    </source>
</evidence>